<evidence type="ECO:0000313" key="8">
    <source>
        <dbReference type="EMBL" id="SAI72388.1"/>
    </source>
</evidence>
<feature type="region of interest" description="Disordered" evidence="7">
    <location>
        <begin position="184"/>
        <end position="221"/>
    </location>
</feature>
<dbReference type="AlphaFoldDB" id="A0A157SPG0"/>
<comment type="subunit">
    <text evidence="6">Component of the lipopolysaccharide transport and assembly complex. Interacts with LptD.</text>
</comment>
<dbReference type="OrthoDB" id="5298094at2"/>
<evidence type="ECO:0000256" key="4">
    <source>
        <dbReference type="ARBA" id="ARBA00023237"/>
    </source>
</evidence>
<sequence length="221" mass="24699">MNHARLAPSRPFSRPLLRAAGLALVLLLSACGFQMRGETPLPFDTLYVTIPDNTKFGADVRRSLRAASPNTRLTTTGKEAQAILQQVGDARGLREVSLNAQGRVEEYELSINFTFRLIDAKGNAIIPDTTLTAYQQMPYDDQVMQAKEDQMNMLYENMQQSLVNRLLRRLTSQDVRDAAARLKQGVDDPNAPVYDPNAAQAMPDVPYPMRSPSVNDARQRY</sequence>
<evidence type="ECO:0000256" key="6">
    <source>
        <dbReference type="HAMAP-Rule" id="MF_01186"/>
    </source>
</evidence>
<evidence type="ECO:0000256" key="5">
    <source>
        <dbReference type="ARBA" id="ARBA00023288"/>
    </source>
</evidence>
<keyword evidence="4 6" id="KW-0998">Cell outer membrane</keyword>
<protein>
    <recommendedName>
        <fullName evidence="6">LPS-assembly lipoprotein LptE</fullName>
    </recommendedName>
</protein>
<dbReference type="PANTHER" id="PTHR38098">
    <property type="entry name" value="LPS-ASSEMBLY LIPOPROTEIN LPTE"/>
    <property type="match status" value="1"/>
</dbReference>
<keyword evidence="1 6" id="KW-0732">Signal</keyword>
<dbReference type="EMBL" id="FKIF01000007">
    <property type="protein sequence ID" value="SAI72388.1"/>
    <property type="molecule type" value="Genomic_DNA"/>
</dbReference>
<accession>A0A157SPG0</accession>
<evidence type="ECO:0000313" key="9">
    <source>
        <dbReference type="Proteomes" id="UP000076848"/>
    </source>
</evidence>
<keyword evidence="2 6" id="KW-0472">Membrane</keyword>
<dbReference type="GO" id="GO:0001530">
    <property type="term" value="F:lipopolysaccharide binding"/>
    <property type="evidence" value="ECO:0007669"/>
    <property type="project" value="TreeGrafter"/>
</dbReference>
<organism evidence="8 9">
    <name type="scientific">Bordetella ansorpii</name>
    <dbReference type="NCBI Taxonomy" id="288768"/>
    <lineage>
        <taxon>Bacteria</taxon>
        <taxon>Pseudomonadati</taxon>
        <taxon>Pseudomonadota</taxon>
        <taxon>Betaproteobacteria</taxon>
        <taxon>Burkholderiales</taxon>
        <taxon>Alcaligenaceae</taxon>
        <taxon>Bordetella</taxon>
    </lineage>
</organism>
<dbReference type="GO" id="GO:0043165">
    <property type="term" value="P:Gram-negative-bacterium-type cell outer membrane assembly"/>
    <property type="evidence" value="ECO:0007669"/>
    <property type="project" value="UniProtKB-UniRule"/>
</dbReference>
<evidence type="ECO:0000256" key="7">
    <source>
        <dbReference type="SAM" id="MobiDB-lite"/>
    </source>
</evidence>
<name>A0A157SPG0_9BORD</name>
<keyword evidence="3 6" id="KW-0564">Palmitate</keyword>
<comment type="function">
    <text evidence="6">Together with LptD, is involved in the assembly of lipopolysaccharide (LPS) at the surface of the outer membrane. Required for the proper assembly of LptD. Binds LPS and may serve as the LPS recognition site at the outer membrane.</text>
</comment>
<dbReference type="RefSeq" id="WP_066131067.1">
    <property type="nucleotide sequence ID" value="NZ_FKIF01000007.1"/>
</dbReference>
<keyword evidence="5 6" id="KW-0449">Lipoprotein</keyword>
<dbReference type="GO" id="GO:0015920">
    <property type="term" value="P:lipopolysaccharide transport"/>
    <property type="evidence" value="ECO:0007669"/>
    <property type="project" value="TreeGrafter"/>
</dbReference>
<dbReference type="PANTHER" id="PTHR38098:SF1">
    <property type="entry name" value="LPS-ASSEMBLY LIPOPROTEIN LPTE"/>
    <property type="match status" value="1"/>
</dbReference>
<dbReference type="GO" id="GO:1990351">
    <property type="term" value="C:transporter complex"/>
    <property type="evidence" value="ECO:0007669"/>
    <property type="project" value="TreeGrafter"/>
</dbReference>
<dbReference type="Proteomes" id="UP000076848">
    <property type="component" value="Unassembled WGS sequence"/>
</dbReference>
<dbReference type="PROSITE" id="PS51257">
    <property type="entry name" value="PROKAR_LIPOPROTEIN"/>
    <property type="match status" value="1"/>
</dbReference>
<feature type="compositionally biased region" description="Polar residues" evidence="7">
    <location>
        <begin position="212"/>
        <end position="221"/>
    </location>
</feature>
<dbReference type="Gene3D" id="3.30.160.150">
    <property type="entry name" value="Lipoprotein like domain"/>
    <property type="match status" value="1"/>
</dbReference>
<dbReference type="STRING" id="288768.SAMEA3906486_04106"/>
<dbReference type="HAMAP" id="MF_01186">
    <property type="entry name" value="LPS_assembly_LptE"/>
    <property type="match status" value="1"/>
</dbReference>
<evidence type="ECO:0000256" key="2">
    <source>
        <dbReference type="ARBA" id="ARBA00023136"/>
    </source>
</evidence>
<evidence type="ECO:0000256" key="1">
    <source>
        <dbReference type="ARBA" id="ARBA00022729"/>
    </source>
</evidence>
<keyword evidence="9" id="KW-1185">Reference proteome</keyword>
<dbReference type="Pfam" id="PF04390">
    <property type="entry name" value="LptE"/>
    <property type="match status" value="1"/>
</dbReference>
<comment type="similarity">
    <text evidence="6">Belongs to the LptE lipoprotein family.</text>
</comment>
<dbReference type="InterPro" id="IPR007485">
    <property type="entry name" value="LPS_assembly_LptE"/>
</dbReference>
<gene>
    <name evidence="6" type="primary">lptE</name>
    <name evidence="8" type="ORF">SAMEA3906486_04106</name>
</gene>
<comment type="subcellular location">
    <subcellularLocation>
        <location evidence="6">Cell outer membrane</location>
        <topology evidence="6">Lipid-anchor</topology>
    </subcellularLocation>
</comment>
<evidence type="ECO:0000256" key="3">
    <source>
        <dbReference type="ARBA" id="ARBA00023139"/>
    </source>
</evidence>
<dbReference type="GO" id="GO:0009279">
    <property type="term" value="C:cell outer membrane"/>
    <property type="evidence" value="ECO:0007669"/>
    <property type="project" value="UniProtKB-SubCell"/>
</dbReference>
<reference evidence="8" key="1">
    <citation type="submission" date="2016-04" db="EMBL/GenBank/DDBJ databases">
        <authorList>
            <consortium name="Pathogen Informatics"/>
        </authorList>
    </citation>
    <scope>NUCLEOTIDE SEQUENCE [LARGE SCALE GENOMIC DNA]</scope>
    <source>
        <strain evidence="8">H050680373</strain>
    </source>
</reference>
<proteinExistence type="inferred from homology"/>